<sequence>MQINSIPNTTTTGSKRYKAVRSKILAQLAELKRKELERKRSESKAVNPTVQMSIRMNQEEYLQFRALCKAERRTNGDMVQRLMEFHLSNAGSDTRTLT</sequence>
<organism evidence="1 2">
    <name type="scientific">Marivita lacus</name>
    <dbReference type="NCBI Taxonomy" id="1323742"/>
    <lineage>
        <taxon>Bacteria</taxon>
        <taxon>Pseudomonadati</taxon>
        <taxon>Pseudomonadota</taxon>
        <taxon>Alphaproteobacteria</taxon>
        <taxon>Rhodobacterales</taxon>
        <taxon>Roseobacteraceae</taxon>
        <taxon>Marivita</taxon>
    </lineage>
</organism>
<proteinExistence type="predicted"/>
<evidence type="ECO:0000313" key="2">
    <source>
        <dbReference type="Proteomes" id="UP000645462"/>
    </source>
</evidence>
<name>A0ABQ1KMZ7_9RHOB</name>
<reference evidence="2" key="1">
    <citation type="journal article" date="2019" name="Int. J. Syst. Evol. Microbiol.">
        <title>The Global Catalogue of Microorganisms (GCM) 10K type strain sequencing project: providing services to taxonomists for standard genome sequencing and annotation.</title>
        <authorList>
            <consortium name="The Broad Institute Genomics Platform"/>
            <consortium name="The Broad Institute Genome Sequencing Center for Infectious Disease"/>
            <person name="Wu L."/>
            <person name="Ma J."/>
        </authorList>
    </citation>
    <scope>NUCLEOTIDE SEQUENCE [LARGE SCALE GENOMIC DNA]</scope>
    <source>
        <strain evidence="2">CGMCC 1.12478</strain>
    </source>
</reference>
<dbReference type="Proteomes" id="UP000645462">
    <property type="component" value="Unassembled WGS sequence"/>
</dbReference>
<evidence type="ECO:0008006" key="3">
    <source>
        <dbReference type="Google" id="ProtNLM"/>
    </source>
</evidence>
<comment type="caution">
    <text evidence="1">The sequence shown here is derived from an EMBL/GenBank/DDBJ whole genome shotgun (WGS) entry which is preliminary data.</text>
</comment>
<protein>
    <recommendedName>
        <fullName evidence="3">Ribbon-helix-helix protein, CopG family</fullName>
    </recommendedName>
</protein>
<evidence type="ECO:0000313" key="1">
    <source>
        <dbReference type="EMBL" id="GGC05328.1"/>
    </source>
</evidence>
<dbReference type="EMBL" id="BMFC01000004">
    <property type="protein sequence ID" value="GGC05328.1"/>
    <property type="molecule type" value="Genomic_DNA"/>
</dbReference>
<keyword evidence="2" id="KW-1185">Reference proteome</keyword>
<accession>A0ABQ1KMZ7</accession>
<gene>
    <name evidence="1" type="ORF">GCM10011363_22560</name>
</gene>